<keyword evidence="2 6" id="KW-0479">Metal-binding</keyword>
<evidence type="ECO:0000256" key="5">
    <source>
        <dbReference type="PIRSR" id="PIRSR019543-1"/>
    </source>
</evidence>
<evidence type="ECO:0000256" key="1">
    <source>
        <dbReference type="ARBA" id="ARBA00008425"/>
    </source>
</evidence>
<feature type="binding site" evidence="6">
    <location>
        <position position="144"/>
    </location>
    <ligand>
        <name>Fe cation</name>
        <dbReference type="ChEBI" id="CHEBI:24875"/>
    </ligand>
</feature>
<evidence type="ECO:0000313" key="9">
    <source>
        <dbReference type="EMBL" id="TDD94844.1"/>
    </source>
</evidence>
<evidence type="ECO:0000313" key="10">
    <source>
        <dbReference type="Proteomes" id="UP000294513"/>
    </source>
</evidence>
<dbReference type="InterPro" id="IPR003819">
    <property type="entry name" value="TauD/TfdA-like"/>
</dbReference>
<dbReference type="Proteomes" id="UP000294513">
    <property type="component" value="Unassembled WGS sequence"/>
</dbReference>
<feature type="region of interest" description="Disordered" evidence="7">
    <location>
        <begin position="192"/>
        <end position="224"/>
    </location>
</feature>
<evidence type="ECO:0000256" key="6">
    <source>
        <dbReference type="PIRSR" id="PIRSR019543-2"/>
    </source>
</evidence>
<sequence length="318" mass="34612">MRCDLTGQERAVMEDLAGRLAKTPPGLVDDPEWLEEARALCCHLPVRLLETVRRYRHDPGPEGVLVIGNLPVDTATLPPTPTVPGSVERTATVPASLAVLVTLTLGELVAYREEKSGALVQNVVPVLGRESSQSNAGSVPLEMHVENAFHPHRPDYVGLLSLRHDQDGTGGTITSSIREALPLLSDHDRDVLGRPRFATEPPPSFQASSHDAAPAGHPLLDGDPGDPNLKVDFFATTALDAEAAQAMSRLRTAFLETSRELMLASGEMVLVDNRVVIHGRASFTPRYDGHDRWLHRTFVSLDNRRTRAHRPGNGPVMN</sequence>
<dbReference type="InterPro" id="IPR042098">
    <property type="entry name" value="TauD-like_sf"/>
</dbReference>
<dbReference type="Gene3D" id="3.60.130.10">
    <property type="entry name" value="Clavaminate synthase-like"/>
    <property type="match status" value="1"/>
</dbReference>
<feature type="binding site" evidence="5">
    <location>
        <position position="174"/>
    </location>
    <ligand>
        <name>2-oxoglutarate</name>
        <dbReference type="ChEBI" id="CHEBI:16810"/>
    </ligand>
</feature>
<feature type="binding site" evidence="5">
    <location>
        <position position="292"/>
    </location>
    <ligand>
        <name>2-oxoglutarate</name>
        <dbReference type="ChEBI" id="CHEBI:16810"/>
    </ligand>
</feature>
<comment type="caution">
    <text evidence="9">The sequence shown here is derived from an EMBL/GenBank/DDBJ whole genome shotgun (WGS) entry which is preliminary data.</text>
</comment>
<keyword evidence="4 6" id="KW-0408">Iron</keyword>
<proteinExistence type="inferred from homology"/>
<evidence type="ECO:0000256" key="2">
    <source>
        <dbReference type="ARBA" id="ARBA00022723"/>
    </source>
</evidence>
<name>A0A4R5CCG1_9ACTN</name>
<accession>A0A4R5CCG1</accession>
<feature type="domain" description="TauD/TfdA-like" evidence="8">
    <location>
        <begin position="129"/>
        <end position="297"/>
    </location>
</feature>
<feature type="binding site" evidence="6">
    <location>
        <position position="146"/>
    </location>
    <ligand>
        <name>Fe cation</name>
        <dbReference type="ChEBI" id="CHEBI:24875"/>
    </ligand>
</feature>
<evidence type="ECO:0000256" key="4">
    <source>
        <dbReference type="ARBA" id="ARBA00023004"/>
    </source>
</evidence>
<keyword evidence="3" id="KW-0560">Oxidoreductase</keyword>
<dbReference type="PIRSF" id="PIRSF019543">
    <property type="entry name" value="Clavaminate_syn"/>
    <property type="match status" value="1"/>
</dbReference>
<feature type="binding site" evidence="5">
    <location>
        <position position="296"/>
    </location>
    <ligand>
        <name>2-oxoglutarate</name>
        <dbReference type="ChEBI" id="CHEBI:16810"/>
    </ligand>
</feature>
<dbReference type="GO" id="GO:0016491">
    <property type="term" value="F:oxidoreductase activity"/>
    <property type="evidence" value="ECO:0007669"/>
    <property type="project" value="UniProtKB-KW"/>
</dbReference>
<dbReference type="GO" id="GO:0005506">
    <property type="term" value="F:iron ion binding"/>
    <property type="evidence" value="ECO:0007669"/>
    <property type="project" value="InterPro"/>
</dbReference>
<evidence type="ECO:0000259" key="8">
    <source>
        <dbReference type="Pfam" id="PF02668"/>
    </source>
</evidence>
<dbReference type="InterPro" id="IPR014503">
    <property type="entry name" value="Clavaminate_syn-like"/>
</dbReference>
<dbReference type="EMBL" id="SMKU01000016">
    <property type="protein sequence ID" value="TDD94844.1"/>
    <property type="molecule type" value="Genomic_DNA"/>
</dbReference>
<feature type="binding site" evidence="6">
    <location>
        <position position="278"/>
    </location>
    <ligand>
        <name>Fe cation</name>
        <dbReference type="ChEBI" id="CHEBI:24875"/>
    </ligand>
</feature>
<protein>
    <submittedName>
        <fullName evidence="9">Clavaminate synthase</fullName>
    </submittedName>
</protein>
<reference evidence="9 10" key="1">
    <citation type="submission" date="2019-03" db="EMBL/GenBank/DDBJ databases">
        <title>Draft genome sequences of novel Actinobacteria.</title>
        <authorList>
            <person name="Sahin N."/>
            <person name="Ay H."/>
            <person name="Saygin H."/>
        </authorList>
    </citation>
    <scope>NUCLEOTIDE SEQUENCE [LARGE SCALE GENOMIC DNA]</scope>
    <source>
        <strain evidence="9 10">H3C3</strain>
    </source>
</reference>
<gene>
    <name evidence="9" type="ORF">E1298_06075</name>
</gene>
<dbReference type="Pfam" id="PF02668">
    <property type="entry name" value="TauD"/>
    <property type="match status" value="1"/>
</dbReference>
<evidence type="ECO:0000256" key="3">
    <source>
        <dbReference type="ARBA" id="ARBA00023002"/>
    </source>
</evidence>
<organism evidence="9 10">
    <name type="scientific">Actinomadura rubrisoli</name>
    <dbReference type="NCBI Taxonomy" id="2530368"/>
    <lineage>
        <taxon>Bacteria</taxon>
        <taxon>Bacillati</taxon>
        <taxon>Actinomycetota</taxon>
        <taxon>Actinomycetes</taxon>
        <taxon>Streptosporangiales</taxon>
        <taxon>Thermomonosporaceae</taxon>
        <taxon>Actinomadura</taxon>
    </lineage>
</organism>
<comment type="similarity">
    <text evidence="1">Belongs to the clavaminate synthase family.</text>
</comment>
<dbReference type="OrthoDB" id="3872700at2"/>
<keyword evidence="10" id="KW-1185">Reference proteome</keyword>
<dbReference type="SUPFAM" id="SSF51197">
    <property type="entry name" value="Clavaminate synthase-like"/>
    <property type="match status" value="1"/>
</dbReference>
<dbReference type="AlphaFoldDB" id="A0A4R5CCG1"/>
<evidence type="ECO:0000256" key="7">
    <source>
        <dbReference type="SAM" id="MobiDB-lite"/>
    </source>
</evidence>